<dbReference type="InterPro" id="IPR016181">
    <property type="entry name" value="Acyl_CoA_acyltransferase"/>
</dbReference>
<dbReference type="SUPFAM" id="SSF55729">
    <property type="entry name" value="Acyl-CoA N-acyltransferases (Nat)"/>
    <property type="match status" value="1"/>
</dbReference>
<dbReference type="Proteomes" id="UP000050320">
    <property type="component" value="Unassembled WGS sequence"/>
</dbReference>
<dbReference type="InterPro" id="IPR000182">
    <property type="entry name" value="GNAT_dom"/>
</dbReference>
<comment type="caution">
    <text evidence="2">The sequence shown here is derived from an EMBL/GenBank/DDBJ whole genome shotgun (WGS) entry which is preliminary data.</text>
</comment>
<dbReference type="EMBL" id="LKBG01000255">
    <property type="protein sequence ID" value="KQB34116.1"/>
    <property type="molecule type" value="Genomic_DNA"/>
</dbReference>
<dbReference type="GO" id="GO:0016747">
    <property type="term" value="F:acyltransferase activity, transferring groups other than amino-acyl groups"/>
    <property type="evidence" value="ECO:0007669"/>
    <property type="project" value="InterPro"/>
</dbReference>
<proteinExistence type="predicted"/>
<accession>A0A0N8VKM2</accession>
<feature type="domain" description="N-acetyltransferase" evidence="1">
    <location>
        <begin position="1"/>
        <end position="149"/>
    </location>
</feature>
<dbReference type="CDD" id="cd04301">
    <property type="entry name" value="NAT_SF"/>
    <property type="match status" value="1"/>
</dbReference>
<organism evidence="2 3">
    <name type="scientific">Acidiplasma aeolicum</name>
    <dbReference type="NCBI Taxonomy" id="507754"/>
    <lineage>
        <taxon>Archaea</taxon>
        <taxon>Methanobacteriati</taxon>
        <taxon>Thermoplasmatota</taxon>
        <taxon>Thermoplasmata</taxon>
        <taxon>Thermoplasmatales</taxon>
        <taxon>Ferroplasmaceae</taxon>
        <taxon>Acidiplasma</taxon>
    </lineage>
</organism>
<dbReference type="AlphaFoldDB" id="A0A0N8VKM2"/>
<dbReference type="PROSITE" id="PS51186">
    <property type="entry name" value="GNAT"/>
    <property type="match status" value="1"/>
</dbReference>
<evidence type="ECO:0000259" key="1">
    <source>
        <dbReference type="PROSITE" id="PS51186"/>
    </source>
</evidence>
<sequence length="149" mass="17586">MTDNDIDQAMDLLLRLKRLNSEFDYALRVSSNNEQEIREKLKKIVNDRDNHISLVIESNKKIVGILISDIIFRIYYDPKYEARIREIYVLPEFRSKGIGKEFIDKFTDVVNDRGINMVTAEFPSLNTMAINFYKNLGFRELIKIYSKIQ</sequence>
<gene>
    <name evidence="2" type="ORF">AOG54_05635</name>
</gene>
<keyword evidence="3" id="KW-1185">Reference proteome</keyword>
<dbReference type="InterPro" id="IPR050276">
    <property type="entry name" value="MshD_Acetyltransferase"/>
</dbReference>
<dbReference type="Gene3D" id="3.40.630.30">
    <property type="match status" value="1"/>
</dbReference>
<name>A0A0N8VKM2_9ARCH</name>
<protein>
    <submittedName>
        <fullName evidence="2">Acetyltransferase</fullName>
    </submittedName>
</protein>
<dbReference type="PANTHER" id="PTHR43617">
    <property type="entry name" value="L-AMINO ACID N-ACETYLTRANSFERASE"/>
    <property type="match status" value="1"/>
</dbReference>
<evidence type="ECO:0000313" key="3">
    <source>
        <dbReference type="Proteomes" id="UP000050320"/>
    </source>
</evidence>
<dbReference type="Pfam" id="PF00583">
    <property type="entry name" value="Acetyltransf_1"/>
    <property type="match status" value="1"/>
</dbReference>
<reference evidence="2 3" key="1">
    <citation type="submission" date="2015-09" db="EMBL/GenBank/DDBJ databases">
        <title>Heavy metals and arsenic resistance mechanisms in polyextremophilic archaea of the family Ferroplasmaceae.</title>
        <authorList>
            <person name="Bulaev A.G."/>
            <person name="Kanygina A.V."/>
        </authorList>
    </citation>
    <scope>NUCLEOTIDE SEQUENCE [LARGE SCALE GENOMIC DNA]</scope>
    <source>
        <strain evidence="2 3">VT</strain>
    </source>
</reference>
<dbReference type="OrthoDB" id="43754at2157"/>
<keyword evidence="2" id="KW-0808">Transferase</keyword>
<evidence type="ECO:0000313" key="2">
    <source>
        <dbReference type="EMBL" id="KQB34116.1"/>
    </source>
</evidence>